<evidence type="ECO:0000256" key="12">
    <source>
        <dbReference type="RuleBase" id="RU000512"/>
    </source>
</evidence>
<comment type="subunit">
    <text evidence="3 9">Homodimer.</text>
</comment>
<dbReference type="GO" id="GO:0005829">
    <property type="term" value="C:cytosol"/>
    <property type="evidence" value="ECO:0007669"/>
    <property type="project" value="TreeGrafter"/>
</dbReference>
<feature type="binding site" evidence="9 11">
    <location>
        <position position="11"/>
    </location>
    <ligand>
        <name>substrate</name>
    </ligand>
</feature>
<dbReference type="AlphaFoldDB" id="A0A495ABM2"/>
<comment type="caution">
    <text evidence="14">The sequence shown here is derived from an EMBL/GenBank/DDBJ whole genome shotgun (WGS) entry which is preliminary data.</text>
</comment>
<dbReference type="InterPro" id="IPR018089">
    <property type="entry name" value="OMPdecase_AS"/>
</dbReference>
<keyword evidence="4 9" id="KW-0210">Decarboxylase</keyword>
<evidence type="ECO:0000313" key="15">
    <source>
        <dbReference type="Proteomes" id="UP000269301"/>
    </source>
</evidence>
<reference evidence="14 15" key="1">
    <citation type="journal article" date="2016" name="Int. J. Syst. Evol. Microbiol.">
        <title>Oceanobacillus halophilus sp. nov., a novel moderately halophilic bacterium from a hypersaline lake.</title>
        <authorList>
            <person name="Amoozegar M.A."/>
            <person name="Bagheri M."/>
            <person name="Makhdoumi A."/>
            <person name="Nikou M.M."/>
            <person name="Fazeli S.A.S."/>
            <person name="Schumann P."/>
            <person name="Sproer C."/>
            <person name="Sanchez-Porro C."/>
            <person name="Ventosa A."/>
        </authorList>
    </citation>
    <scope>NUCLEOTIDE SEQUENCE [LARGE SCALE GENOMIC DNA]</scope>
    <source>
        <strain evidence="14 15">DSM 23996</strain>
    </source>
</reference>
<dbReference type="EMBL" id="RBZP01000001">
    <property type="protein sequence ID" value="RKQ37421.1"/>
    <property type="molecule type" value="Genomic_DNA"/>
</dbReference>
<dbReference type="FunFam" id="3.20.20.70:FF:000015">
    <property type="entry name" value="Orotidine 5'-phosphate decarboxylase"/>
    <property type="match status" value="1"/>
</dbReference>
<keyword evidence="6 9" id="KW-0456">Lyase</keyword>
<comment type="function">
    <text evidence="1 9">Catalyzes the decarboxylation of orotidine 5'-monophosphate (OMP) to uridine 5'-monophosphate (UMP).</text>
</comment>
<dbReference type="Pfam" id="PF00215">
    <property type="entry name" value="OMPdecase"/>
    <property type="match status" value="1"/>
</dbReference>
<name>A0A495ABM2_9BACI</name>
<evidence type="ECO:0000259" key="13">
    <source>
        <dbReference type="SMART" id="SM00934"/>
    </source>
</evidence>
<feature type="active site" description="For OMPdecase activity" evidence="10">
    <location>
        <position position="62"/>
    </location>
</feature>
<dbReference type="InterPro" id="IPR013785">
    <property type="entry name" value="Aldolase_TIM"/>
</dbReference>
<proteinExistence type="inferred from homology"/>
<dbReference type="HAMAP" id="MF_01200_B">
    <property type="entry name" value="OMPdecase_type1_B"/>
    <property type="match status" value="1"/>
</dbReference>
<sequence length="232" mass="25908">MERDFIYTALDFPTWKETEKFLEVNEFHGIPVKVGMELFYREGPAVIEKLKRRNHSIFLDLKLHDIPTTVKRAMRNLSELGVDIVNVHALGGSQMIQAANEGLANGSYPTRLIAVTILTSMDKEVLNNELLIPGDIIENAVYFAKFSQNNGADGVVCSVHEAKQIKENCGKDFLTVTPGIRLADSESNDQKRISTPKFATENGSDILVIGRSITQAENPRLAYEKALRECNI</sequence>
<keyword evidence="15" id="KW-1185">Reference proteome</keyword>
<dbReference type="InterPro" id="IPR001754">
    <property type="entry name" value="OMPdeCOase_dom"/>
</dbReference>
<feature type="binding site" evidence="9 11">
    <location>
        <position position="33"/>
    </location>
    <ligand>
        <name>substrate</name>
    </ligand>
</feature>
<organism evidence="14 15">
    <name type="scientific">Oceanobacillus halophilus</name>
    <dbReference type="NCBI Taxonomy" id="930130"/>
    <lineage>
        <taxon>Bacteria</taxon>
        <taxon>Bacillati</taxon>
        <taxon>Bacillota</taxon>
        <taxon>Bacilli</taxon>
        <taxon>Bacillales</taxon>
        <taxon>Bacillaceae</taxon>
        <taxon>Oceanobacillus</taxon>
    </lineage>
</organism>
<dbReference type="InterPro" id="IPR014732">
    <property type="entry name" value="OMPdecase"/>
</dbReference>
<feature type="binding site" evidence="9 11">
    <location>
        <position position="119"/>
    </location>
    <ligand>
        <name>substrate</name>
    </ligand>
</feature>
<comment type="catalytic activity">
    <reaction evidence="7 9 12">
        <text>orotidine 5'-phosphate + H(+) = UMP + CO2</text>
        <dbReference type="Rhea" id="RHEA:11596"/>
        <dbReference type="ChEBI" id="CHEBI:15378"/>
        <dbReference type="ChEBI" id="CHEBI:16526"/>
        <dbReference type="ChEBI" id="CHEBI:57538"/>
        <dbReference type="ChEBI" id="CHEBI:57865"/>
        <dbReference type="EC" id="4.1.1.23"/>
    </reaction>
</comment>
<feature type="active site" description="For OMPdecase activity" evidence="10">
    <location>
        <position position="60"/>
    </location>
</feature>
<feature type="binding site" evidence="9 11">
    <location>
        <position position="181"/>
    </location>
    <ligand>
        <name>substrate</name>
    </ligand>
</feature>
<feature type="active site" description="For OMPdecase activity" evidence="10">
    <location>
        <position position="65"/>
    </location>
</feature>
<dbReference type="SMART" id="SM00934">
    <property type="entry name" value="OMPdecase"/>
    <property type="match status" value="1"/>
</dbReference>
<feature type="binding site" evidence="9 11">
    <location>
        <position position="210"/>
    </location>
    <ligand>
        <name>substrate</name>
    </ligand>
</feature>
<dbReference type="OrthoDB" id="9806203at2"/>
<evidence type="ECO:0000256" key="6">
    <source>
        <dbReference type="ARBA" id="ARBA00023239"/>
    </source>
</evidence>
<feature type="binding site" evidence="9">
    <location>
        <begin position="60"/>
        <end position="69"/>
    </location>
    <ligand>
        <name>substrate</name>
    </ligand>
</feature>
<evidence type="ECO:0000256" key="2">
    <source>
        <dbReference type="ARBA" id="ARBA00004861"/>
    </source>
</evidence>
<evidence type="ECO:0000256" key="4">
    <source>
        <dbReference type="ARBA" id="ARBA00022793"/>
    </source>
</evidence>
<feature type="binding site" evidence="9 11">
    <location>
        <position position="211"/>
    </location>
    <ligand>
        <name>substrate</name>
    </ligand>
</feature>
<evidence type="ECO:0000256" key="9">
    <source>
        <dbReference type="HAMAP-Rule" id="MF_01200"/>
    </source>
</evidence>
<evidence type="ECO:0000256" key="10">
    <source>
        <dbReference type="PIRSR" id="PIRSR614732-1"/>
    </source>
</evidence>
<comment type="pathway">
    <text evidence="2 9 12">Pyrimidine metabolism; UMP biosynthesis via de novo pathway; UMP from orotate: step 2/2.</text>
</comment>
<evidence type="ECO:0000313" key="14">
    <source>
        <dbReference type="EMBL" id="RKQ37421.1"/>
    </source>
</evidence>
<evidence type="ECO:0000256" key="5">
    <source>
        <dbReference type="ARBA" id="ARBA00022975"/>
    </source>
</evidence>
<dbReference type="CDD" id="cd04725">
    <property type="entry name" value="OMP_decarboxylase_like"/>
    <property type="match status" value="1"/>
</dbReference>
<dbReference type="GO" id="GO:0006207">
    <property type="term" value="P:'de novo' pyrimidine nucleobase biosynthetic process"/>
    <property type="evidence" value="ECO:0007669"/>
    <property type="project" value="InterPro"/>
</dbReference>
<feature type="active site" description="Proton donor" evidence="9">
    <location>
        <position position="62"/>
    </location>
</feature>
<dbReference type="Proteomes" id="UP000269301">
    <property type="component" value="Unassembled WGS sequence"/>
</dbReference>
<dbReference type="SUPFAM" id="SSF51366">
    <property type="entry name" value="Ribulose-phoshate binding barrel"/>
    <property type="match status" value="1"/>
</dbReference>
<protein>
    <recommendedName>
        <fullName evidence="9">Orotidine 5'-phosphate decarboxylase</fullName>
        <ecNumber evidence="9">4.1.1.23</ecNumber>
    </recommendedName>
    <alternativeName>
        <fullName evidence="9">OMP decarboxylase</fullName>
        <shortName evidence="9">OMPDCase</shortName>
        <shortName evidence="9">OMPdecase</shortName>
    </alternativeName>
</protein>
<dbReference type="InterPro" id="IPR047596">
    <property type="entry name" value="OMPdecase_bac"/>
</dbReference>
<accession>A0A495ABM2</accession>
<evidence type="ECO:0000256" key="11">
    <source>
        <dbReference type="PIRSR" id="PIRSR614732-2"/>
    </source>
</evidence>
<dbReference type="EC" id="4.1.1.23" evidence="9"/>
<dbReference type="GO" id="GO:0044205">
    <property type="term" value="P:'de novo' UMP biosynthetic process"/>
    <property type="evidence" value="ECO:0007669"/>
    <property type="project" value="UniProtKB-UniRule"/>
</dbReference>
<evidence type="ECO:0000256" key="7">
    <source>
        <dbReference type="ARBA" id="ARBA00049157"/>
    </source>
</evidence>
<dbReference type="PROSITE" id="PS00156">
    <property type="entry name" value="OMPDECASE"/>
    <property type="match status" value="1"/>
</dbReference>
<gene>
    <name evidence="9" type="primary">pyrF</name>
    <name evidence="14" type="ORF">D8M06_01050</name>
</gene>
<evidence type="ECO:0000256" key="1">
    <source>
        <dbReference type="ARBA" id="ARBA00002356"/>
    </source>
</evidence>
<dbReference type="GO" id="GO:0004590">
    <property type="term" value="F:orotidine-5'-phosphate decarboxylase activity"/>
    <property type="evidence" value="ECO:0007669"/>
    <property type="project" value="UniProtKB-UniRule"/>
</dbReference>
<evidence type="ECO:0000256" key="3">
    <source>
        <dbReference type="ARBA" id="ARBA00011738"/>
    </source>
</evidence>
<evidence type="ECO:0000256" key="8">
    <source>
        <dbReference type="ARBA" id="ARBA00061012"/>
    </source>
</evidence>
<dbReference type="InterPro" id="IPR011060">
    <property type="entry name" value="RibuloseP-bd_barrel"/>
</dbReference>
<feature type="domain" description="Orotidine 5'-phosphate decarboxylase" evidence="13">
    <location>
        <begin position="5"/>
        <end position="226"/>
    </location>
</feature>
<dbReference type="NCBIfam" id="TIGR01740">
    <property type="entry name" value="pyrF"/>
    <property type="match status" value="1"/>
</dbReference>
<comment type="similarity">
    <text evidence="8 9">Belongs to the OMP decarboxylase family. Type 1 subfamily.</text>
</comment>
<dbReference type="UniPathway" id="UPA00070">
    <property type="reaction ID" value="UER00120"/>
</dbReference>
<feature type="binding site" evidence="9 11">
    <location>
        <position position="190"/>
    </location>
    <ligand>
        <name>substrate</name>
    </ligand>
</feature>
<dbReference type="PANTHER" id="PTHR32119:SF2">
    <property type="entry name" value="OROTIDINE 5'-PHOSPHATE DECARBOXYLASE"/>
    <property type="match status" value="1"/>
</dbReference>
<dbReference type="PANTHER" id="PTHR32119">
    <property type="entry name" value="OROTIDINE 5'-PHOSPHATE DECARBOXYLASE"/>
    <property type="match status" value="1"/>
</dbReference>
<dbReference type="NCBIfam" id="NF001273">
    <property type="entry name" value="PRK00230.1"/>
    <property type="match status" value="1"/>
</dbReference>
<keyword evidence="5 9" id="KW-0665">Pyrimidine biosynthesis</keyword>
<dbReference type="RefSeq" id="WP_121202501.1">
    <property type="nucleotide sequence ID" value="NZ_RBZP01000001.1"/>
</dbReference>
<dbReference type="Gene3D" id="3.20.20.70">
    <property type="entry name" value="Aldolase class I"/>
    <property type="match status" value="1"/>
</dbReference>